<proteinExistence type="predicted"/>
<keyword evidence="1" id="KW-0812">Transmembrane</keyword>
<organism evidence="2 3">
    <name type="scientific">Propioniciclava soli</name>
    <dbReference type="NCBI Taxonomy" id="2775081"/>
    <lineage>
        <taxon>Bacteria</taxon>
        <taxon>Bacillati</taxon>
        <taxon>Actinomycetota</taxon>
        <taxon>Actinomycetes</taxon>
        <taxon>Propionibacteriales</taxon>
        <taxon>Propionibacteriaceae</taxon>
        <taxon>Propioniciclava</taxon>
    </lineage>
</organism>
<keyword evidence="1" id="KW-1133">Transmembrane helix</keyword>
<name>A0ABZ3C341_9ACTN</name>
<dbReference type="RefSeq" id="WP_232547645.1">
    <property type="nucleotide sequence ID" value="NZ_CP115965.1"/>
</dbReference>
<protein>
    <submittedName>
        <fullName evidence="2">Uncharacterized protein</fullName>
    </submittedName>
</protein>
<evidence type="ECO:0000313" key="2">
    <source>
        <dbReference type="EMBL" id="WZW97269.1"/>
    </source>
</evidence>
<gene>
    <name evidence="2" type="ORF">PCC79_10095</name>
</gene>
<dbReference type="EMBL" id="CP115965">
    <property type="protein sequence ID" value="WZW97269.1"/>
    <property type="molecule type" value="Genomic_DNA"/>
</dbReference>
<feature type="transmembrane region" description="Helical" evidence="1">
    <location>
        <begin position="91"/>
        <end position="115"/>
    </location>
</feature>
<evidence type="ECO:0000313" key="3">
    <source>
        <dbReference type="Proteomes" id="UP001434337"/>
    </source>
</evidence>
<sequence length="158" mass="16542">MTLLTAPTQRGGASVRTATLPGALRALGQALAMVLTLAPSAWAVVLLAGGHAVREFCAGRSCTPAELAPSGFVAWQNQTLAALSGPFERVWWLYATSLMIGALITAAAGWLAIGLAITLGGLRTRRWVAIMGALGLLALLGAFWLTTPQIAWVNLYLE</sequence>
<keyword evidence="1" id="KW-0472">Membrane</keyword>
<keyword evidence="3" id="KW-1185">Reference proteome</keyword>
<accession>A0ABZ3C341</accession>
<feature type="transmembrane region" description="Helical" evidence="1">
    <location>
        <begin position="127"/>
        <end position="146"/>
    </location>
</feature>
<feature type="transmembrane region" description="Helical" evidence="1">
    <location>
        <begin position="26"/>
        <end position="48"/>
    </location>
</feature>
<evidence type="ECO:0000256" key="1">
    <source>
        <dbReference type="SAM" id="Phobius"/>
    </source>
</evidence>
<reference evidence="2 3" key="1">
    <citation type="journal article" date="2023" name="Environ Microbiome">
        <title>A coral-associated actinobacterium mitigates coral bleaching under heat stress.</title>
        <authorList>
            <person name="Li J."/>
            <person name="Zou Y."/>
            <person name="Li Q."/>
            <person name="Zhang J."/>
            <person name="Bourne D.G."/>
            <person name="Lyu Y."/>
            <person name="Liu C."/>
            <person name="Zhang S."/>
        </authorList>
    </citation>
    <scope>NUCLEOTIDE SEQUENCE [LARGE SCALE GENOMIC DNA]</scope>
    <source>
        <strain evidence="2 3">SCSIO 13291</strain>
    </source>
</reference>
<dbReference type="Proteomes" id="UP001434337">
    <property type="component" value="Chromosome"/>
</dbReference>